<dbReference type="AlphaFoldDB" id="A0A9D2DVJ3"/>
<dbReference type="InterPro" id="IPR006059">
    <property type="entry name" value="SBP"/>
</dbReference>
<accession>A0A9D2DVJ3</accession>
<keyword evidence="3" id="KW-0732">Signal</keyword>
<evidence type="ECO:0000256" key="1">
    <source>
        <dbReference type="ARBA" id="ARBA00008520"/>
    </source>
</evidence>
<dbReference type="EMBL" id="DXBS01000037">
    <property type="protein sequence ID" value="HIZ24156.1"/>
    <property type="molecule type" value="Genomic_DNA"/>
</dbReference>
<evidence type="ECO:0000256" key="2">
    <source>
        <dbReference type="ARBA" id="ARBA00022448"/>
    </source>
</evidence>
<dbReference type="PANTHER" id="PTHR30061">
    <property type="entry name" value="MALTOSE-BINDING PERIPLASMIC PROTEIN"/>
    <property type="match status" value="1"/>
</dbReference>
<dbReference type="Pfam" id="PF13416">
    <property type="entry name" value="SBP_bac_8"/>
    <property type="match status" value="1"/>
</dbReference>
<evidence type="ECO:0000313" key="4">
    <source>
        <dbReference type="EMBL" id="HIZ24156.1"/>
    </source>
</evidence>
<dbReference type="SUPFAM" id="SSF53850">
    <property type="entry name" value="Periplasmic binding protein-like II"/>
    <property type="match status" value="1"/>
</dbReference>
<organism evidence="4 5">
    <name type="scientific">Candidatus Gallimonas intestinigallinarum</name>
    <dbReference type="NCBI Taxonomy" id="2838604"/>
    <lineage>
        <taxon>Bacteria</taxon>
        <taxon>Bacillati</taxon>
        <taxon>Bacillota</taxon>
        <taxon>Clostridia</taxon>
        <taxon>Candidatus Gallimonas</taxon>
    </lineage>
</organism>
<comment type="caution">
    <text evidence="4">The sequence shown here is derived from an EMBL/GenBank/DDBJ whole genome shotgun (WGS) entry which is preliminary data.</text>
</comment>
<dbReference type="GO" id="GO:0015768">
    <property type="term" value="P:maltose transport"/>
    <property type="evidence" value="ECO:0007669"/>
    <property type="project" value="TreeGrafter"/>
</dbReference>
<dbReference type="Proteomes" id="UP000824044">
    <property type="component" value="Unassembled WGS sequence"/>
</dbReference>
<sequence>MTKTLSLFLAHAFIVIALMTTFGVLGLQREEQEAQERFTGVLEENVTLRILDNDTAKETGYLDELLAAFNAQYAQYGITAVDANMGAYTDLEKLGPAGYGPDIVYQANDVLMRYAENRHIQPLPAESMEVYAEIPSEAWDAYQSTMEGTEYTFAVPVNVQEPLLYYRKDLLPENWQEAWDDDKNGVPDMLENWADLFAYSAQVKAESNGARYGYMKSLNDQYFAAGYFLSYGAYIFGQDETGEYDTTDIGFSAGESYKGARIIRQLSTVMDNNCADDTITTSAYELLGNGTYFATMTTPDVYESFLEEFASSWSRTHRDWTEEEVDAYVRENLVMTKVPALPVSGDLTDREGETMEMTVMGGINGYAISSYTQSPNAALAFIEFAASEEWIARRCELLGIVPARTDVMEAEGGVAADVYDDLIADRICIMPGERAMTQVWASFGSLLRFIAEDGLRGGSTYDADEKLIAAMKALDAEIYSAIHTLS</sequence>
<dbReference type="PANTHER" id="PTHR30061:SF50">
    <property type="entry name" value="MALTOSE_MALTODEXTRIN-BINDING PERIPLASMIC PROTEIN"/>
    <property type="match status" value="1"/>
</dbReference>
<gene>
    <name evidence="4" type="ORF">H9812_01585</name>
</gene>
<protein>
    <submittedName>
        <fullName evidence="4">Extracellular solute-binding protein</fullName>
    </submittedName>
</protein>
<keyword evidence="2" id="KW-0813">Transport</keyword>
<reference evidence="4" key="1">
    <citation type="journal article" date="2021" name="PeerJ">
        <title>Extensive microbial diversity within the chicken gut microbiome revealed by metagenomics and culture.</title>
        <authorList>
            <person name="Gilroy R."/>
            <person name="Ravi A."/>
            <person name="Getino M."/>
            <person name="Pursley I."/>
            <person name="Horton D.L."/>
            <person name="Alikhan N.F."/>
            <person name="Baker D."/>
            <person name="Gharbi K."/>
            <person name="Hall N."/>
            <person name="Watson M."/>
            <person name="Adriaenssens E.M."/>
            <person name="Foster-Nyarko E."/>
            <person name="Jarju S."/>
            <person name="Secka A."/>
            <person name="Antonio M."/>
            <person name="Oren A."/>
            <person name="Chaudhuri R.R."/>
            <person name="La Ragione R."/>
            <person name="Hildebrand F."/>
            <person name="Pallen M.J."/>
        </authorList>
    </citation>
    <scope>NUCLEOTIDE SEQUENCE</scope>
    <source>
        <strain evidence="4">CHK33-5263</strain>
    </source>
</reference>
<dbReference type="GO" id="GO:1901982">
    <property type="term" value="F:maltose binding"/>
    <property type="evidence" value="ECO:0007669"/>
    <property type="project" value="TreeGrafter"/>
</dbReference>
<evidence type="ECO:0000313" key="5">
    <source>
        <dbReference type="Proteomes" id="UP000824044"/>
    </source>
</evidence>
<proteinExistence type="inferred from homology"/>
<evidence type="ECO:0000256" key="3">
    <source>
        <dbReference type="ARBA" id="ARBA00022729"/>
    </source>
</evidence>
<dbReference type="GO" id="GO:0055052">
    <property type="term" value="C:ATP-binding cassette (ABC) transporter complex, substrate-binding subunit-containing"/>
    <property type="evidence" value="ECO:0007669"/>
    <property type="project" value="TreeGrafter"/>
</dbReference>
<comment type="similarity">
    <text evidence="1">Belongs to the bacterial solute-binding protein 1 family.</text>
</comment>
<reference evidence="4" key="2">
    <citation type="submission" date="2021-04" db="EMBL/GenBank/DDBJ databases">
        <authorList>
            <person name="Gilroy R."/>
        </authorList>
    </citation>
    <scope>NUCLEOTIDE SEQUENCE</scope>
    <source>
        <strain evidence="4">CHK33-5263</strain>
    </source>
</reference>
<dbReference type="Gene3D" id="3.40.190.10">
    <property type="entry name" value="Periplasmic binding protein-like II"/>
    <property type="match status" value="2"/>
</dbReference>
<dbReference type="GO" id="GO:0042956">
    <property type="term" value="P:maltodextrin transmembrane transport"/>
    <property type="evidence" value="ECO:0007669"/>
    <property type="project" value="TreeGrafter"/>
</dbReference>
<name>A0A9D2DVJ3_9FIRM</name>